<protein>
    <submittedName>
        <fullName evidence="2">Uncharacterized protein</fullName>
    </submittedName>
</protein>
<comment type="caution">
    <text evidence="2">The sequence shown here is derived from an EMBL/GenBank/DDBJ whole genome shotgun (WGS) entry which is preliminary data.</text>
</comment>
<sequence>MATDNNTDPPDKGEATSGGGGQPPPKPRRLFCSVCKKANHTADACLSLSGNIMIVSGGSSVAAPGTIVRVGGGKQPADFEEEKKTKQKKQDKKLQEKVEKMNLG</sequence>
<feature type="compositionally biased region" description="Basic and acidic residues" evidence="1">
    <location>
        <begin position="92"/>
        <end position="104"/>
    </location>
</feature>
<evidence type="ECO:0000313" key="3">
    <source>
        <dbReference type="Proteomes" id="UP000546213"/>
    </source>
</evidence>
<feature type="region of interest" description="Disordered" evidence="1">
    <location>
        <begin position="1"/>
        <end position="27"/>
    </location>
</feature>
<proteinExistence type="predicted"/>
<accession>A0A8H5URL5</accession>
<keyword evidence="3" id="KW-1185">Reference proteome</keyword>
<evidence type="ECO:0000256" key="1">
    <source>
        <dbReference type="SAM" id="MobiDB-lite"/>
    </source>
</evidence>
<evidence type="ECO:0000313" key="2">
    <source>
        <dbReference type="EMBL" id="KAF5596851.1"/>
    </source>
</evidence>
<name>A0A8H5URL5_9HYPO</name>
<feature type="region of interest" description="Disordered" evidence="1">
    <location>
        <begin position="72"/>
        <end position="104"/>
    </location>
</feature>
<dbReference type="Proteomes" id="UP000546213">
    <property type="component" value="Unassembled WGS sequence"/>
</dbReference>
<organism evidence="2 3">
    <name type="scientific">Fusarium pseudocircinatum</name>
    <dbReference type="NCBI Taxonomy" id="56676"/>
    <lineage>
        <taxon>Eukaryota</taxon>
        <taxon>Fungi</taxon>
        <taxon>Dikarya</taxon>
        <taxon>Ascomycota</taxon>
        <taxon>Pezizomycotina</taxon>
        <taxon>Sordariomycetes</taxon>
        <taxon>Hypocreomycetidae</taxon>
        <taxon>Hypocreales</taxon>
        <taxon>Nectriaceae</taxon>
        <taxon>Fusarium</taxon>
        <taxon>Fusarium fujikuroi species complex</taxon>
    </lineage>
</organism>
<gene>
    <name evidence="2" type="ORF">FPCIR_3843</name>
</gene>
<dbReference type="EMBL" id="JAAOAS010000080">
    <property type="protein sequence ID" value="KAF5596851.1"/>
    <property type="molecule type" value="Genomic_DNA"/>
</dbReference>
<reference evidence="2 3" key="1">
    <citation type="submission" date="2020-05" db="EMBL/GenBank/DDBJ databases">
        <title>Identification and distribution of gene clusters putatively required for synthesis of sphingolipid metabolism inhibitors in phylogenetically diverse species of the filamentous fungus Fusarium.</title>
        <authorList>
            <person name="Kim H.-S."/>
            <person name="Busman M."/>
            <person name="Brown D.W."/>
            <person name="Divon H."/>
            <person name="Uhlig S."/>
            <person name="Proctor R.H."/>
        </authorList>
    </citation>
    <scope>NUCLEOTIDE SEQUENCE [LARGE SCALE GENOMIC DNA]</scope>
    <source>
        <strain evidence="2 3">NRRL 36939</strain>
    </source>
</reference>
<dbReference type="OrthoDB" id="5105531at2759"/>
<dbReference type="AlphaFoldDB" id="A0A8H5URL5"/>